<dbReference type="EMBL" id="SMOL01000157">
    <property type="protein sequence ID" value="KAB2627202.1"/>
    <property type="molecule type" value="Genomic_DNA"/>
</dbReference>
<evidence type="ECO:0000313" key="1">
    <source>
        <dbReference type="EMBL" id="KAB2627202.1"/>
    </source>
</evidence>
<organism evidence="1 2">
    <name type="scientific">Pyrus ussuriensis x Pyrus communis</name>
    <dbReference type="NCBI Taxonomy" id="2448454"/>
    <lineage>
        <taxon>Eukaryota</taxon>
        <taxon>Viridiplantae</taxon>
        <taxon>Streptophyta</taxon>
        <taxon>Embryophyta</taxon>
        <taxon>Tracheophyta</taxon>
        <taxon>Spermatophyta</taxon>
        <taxon>Magnoliopsida</taxon>
        <taxon>eudicotyledons</taxon>
        <taxon>Gunneridae</taxon>
        <taxon>Pentapetalae</taxon>
        <taxon>rosids</taxon>
        <taxon>fabids</taxon>
        <taxon>Rosales</taxon>
        <taxon>Rosaceae</taxon>
        <taxon>Amygdaloideae</taxon>
        <taxon>Maleae</taxon>
        <taxon>Pyrus</taxon>
    </lineage>
</organism>
<protein>
    <submittedName>
        <fullName evidence="1">Uncharacterized protein</fullName>
    </submittedName>
</protein>
<reference evidence="2" key="2">
    <citation type="submission" date="2019-10" db="EMBL/GenBank/DDBJ databases">
        <title>A de novo genome assembly of a pear dwarfing rootstock.</title>
        <authorList>
            <person name="Wang F."/>
            <person name="Wang J."/>
            <person name="Li S."/>
            <person name="Zhang Y."/>
            <person name="Fang M."/>
            <person name="Ma L."/>
            <person name="Zhao Y."/>
            <person name="Jiang S."/>
        </authorList>
    </citation>
    <scope>NUCLEOTIDE SEQUENCE [LARGE SCALE GENOMIC DNA]</scope>
</reference>
<sequence length="125" mass="14251">MSMAGWPGKLPPMGYGSVILPFIHSKFQKSNIVKYGCSSVFSVITVYHLFEKSGSCRNYNSSSCWDSRWMKRSGVILKSDPSAYVLLFKPYGQPLFSIKVDQRLELNIEKVLRVLDMLDLSRPNH</sequence>
<gene>
    <name evidence="1" type="ORF">D8674_020820</name>
</gene>
<name>A0A5N5HM28_9ROSA</name>
<reference evidence="1 2" key="3">
    <citation type="submission" date="2019-11" db="EMBL/GenBank/DDBJ databases">
        <title>A de novo genome assembly of a pear dwarfing rootstock.</title>
        <authorList>
            <person name="Wang F."/>
            <person name="Wang J."/>
            <person name="Li S."/>
            <person name="Zhang Y."/>
            <person name="Fang M."/>
            <person name="Ma L."/>
            <person name="Zhao Y."/>
            <person name="Jiang S."/>
        </authorList>
    </citation>
    <scope>NUCLEOTIDE SEQUENCE [LARGE SCALE GENOMIC DNA]</scope>
    <source>
        <strain evidence="1">S2</strain>
        <tissue evidence="1">Leaf</tissue>
    </source>
</reference>
<proteinExistence type="predicted"/>
<evidence type="ECO:0000313" key="2">
    <source>
        <dbReference type="Proteomes" id="UP000327157"/>
    </source>
</evidence>
<comment type="caution">
    <text evidence="1">The sequence shown here is derived from an EMBL/GenBank/DDBJ whole genome shotgun (WGS) entry which is preliminary data.</text>
</comment>
<keyword evidence="2" id="KW-1185">Reference proteome</keyword>
<reference evidence="1 2" key="1">
    <citation type="submission" date="2019-09" db="EMBL/GenBank/DDBJ databases">
        <authorList>
            <person name="Ou C."/>
        </authorList>
    </citation>
    <scope>NUCLEOTIDE SEQUENCE [LARGE SCALE GENOMIC DNA]</scope>
    <source>
        <strain evidence="1">S2</strain>
        <tissue evidence="1">Leaf</tissue>
    </source>
</reference>
<dbReference type="AlphaFoldDB" id="A0A5N5HM28"/>
<accession>A0A5N5HM28</accession>
<dbReference type="Proteomes" id="UP000327157">
    <property type="component" value="Chromosome 2"/>
</dbReference>